<dbReference type="AlphaFoldDB" id="A0A7I8LAA4"/>
<name>A0A7I8LAA4_SPIIN</name>
<dbReference type="PANTHER" id="PTHR31403">
    <property type="entry name" value="PHOSPHOLIPASE A1-IBETA2, CHLOROPLASTIC"/>
    <property type="match status" value="1"/>
</dbReference>
<evidence type="ECO:0000256" key="8">
    <source>
        <dbReference type="ARBA" id="ARBA00023098"/>
    </source>
</evidence>
<dbReference type="GO" id="GO:0016042">
    <property type="term" value="P:lipid catabolic process"/>
    <property type="evidence" value="ECO:0007669"/>
    <property type="project" value="UniProtKB-KW"/>
</dbReference>
<comment type="subcellular location">
    <subcellularLocation>
        <location evidence="1">Plastid</location>
        <location evidence="1">Chloroplast</location>
    </subcellularLocation>
</comment>
<reference evidence="11" key="1">
    <citation type="submission" date="2020-02" db="EMBL/GenBank/DDBJ databases">
        <authorList>
            <person name="Scholz U."/>
            <person name="Mascher M."/>
            <person name="Fiebig A."/>
        </authorList>
    </citation>
    <scope>NUCLEOTIDE SEQUENCE</scope>
</reference>
<feature type="region of interest" description="Disordered" evidence="9">
    <location>
        <begin position="28"/>
        <end position="49"/>
    </location>
</feature>
<dbReference type="CDD" id="cd00519">
    <property type="entry name" value="Lipase_3"/>
    <property type="match status" value="1"/>
</dbReference>
<evidence type="ECO:0000256" key="1">
    <source>
        <dbReference type="ARBA" id="ARBA00004229"/>
    </source>
</evidence>
<dbReference type="InterPro" id="IPR029058">
    <property type="entry name" value="AB_hydrolase_fold"/>
</dbReference>
<dbReference type="SUPFAM" id="SSF53474">
    <property type="entry name" value="alpha/beta-Hydrolases"/>
    <property type="match status" value="1"/>
</dbReference>
<sequence length="559" mass="61010">MHISATAAITPRYVSLGGRYCSIRRSSPLNPSRLQVSGSAYSENPPIQPSTATRIDAHLANLNRLLLRESVSESLVPLSHPDGNGSGDCESGVGRAFVDDLNLPSIVSERTTEAMSPRSVNLIQRLVSGAHLFSQHNMIGRRWRDLYGANVWSGLLDPLDEDLRKQIVRYGEFVQAAYHAFHADLEALPSDPRYVALPDRSYRVTGSLYATSSIEAPRWVDSLAPWMRQRSREISRLGRRDIVIALRGTATVLECAENFRATLVEIPHNKENSQKAEQFPEPKVGCGFWSLYTTGSERIPSLSDAVLKEVRRLIKLYKGEKLSITVVGHSLGAALAVLVADELRGYGATMTPVAVFSFGGPHVGNLGFAQRVRARGAKVLRVLNERDLVTKMPGVFSVHSNPAEEDAGAPSPTRQKSRLPVAGGMRTAVPDKWRVAVDRAMTALSYSDVGSELRVDSRESPFLRPDADPYCCHDLEAYLHLVDGFQSSRCPFRSDATRSIAMLVVQQGSNLKRHYTSEALAALGLEPALKDAATGKGRLSPEGYSGHLASSSSRVSGAN</sequence>
<keyword evidence="5" id="KW-0378">Hydrolase</keyword>
<proteinExistence type="inferred from homology"/>
<gene>
    <name evidence="11" type="ORF">SI8410_13017458</name>
</gene>
<evidence type="ECO:0000259" key="10">
    <source>
        <dbReference type="Pfam" id="PF01764"/>
    </source>
</evidence>
<protein>
    <recommendedName>
        <fullName evidence="10">Fungal lipase-type domain-containing protein</fullName>
    </recommendedName>
</protein>
<dbReference type="OrthoDB" id="426718at2759"/>
<feature type="compositionally biased region" description="Polar residues" evidence="9">
    <location>
        <begin position="548"/>
        <end position="559"/>
    </location>
</feature>
<keyword evidence="6" id="KW-0809">Transit peptide</keyword>
<organism evidence="11 12">
    <name type="scientific">Spirodela intermedia</name>
    <name type="common">Intermediate duckweed</name>
    <dbReference type="NCBI Taxonomy" id="51605"/>
    <lineage>
        <taxon>Eukaryota</taxon>
        <taxon>Viridiplantae</taxon>
        <taxon>Streptophyta</taxon>
        <taxon>Embryophyta</taxon>
        <taxon>Tracheophyta</taxon>
        <taxon>Spermatophyta</taxon>
        <taxon>Magnoliopsida</taxon>
        <taxon>Liliopsida</taxon>
        <taxon>Araceae</taxon>
        <taxon>Lemnoideae</taxon>
        <taxon>Spirodela</taxon>
    </lineage>
</organism>
<dbReference type="GO" id="GO:0009507">
    <property type="term" value="C:chloroplast"/>
    <property type="evidence" value="ECO:0007669"/>
    <property type="project" value="UniProtKB-SubCell"/>
</dbReference>
<dbReference type="GO" id="GO:0004620">
    <property type="term" value="F:phospholipase activity"/>
    <property type="evidence" value="ECO:0007669"/>
    <property type="project" value="TreeGrafter"/>
</dbReference>
<comment type="similarity">
    <text evidence="2">Belongs to the AB hydrolase superfamily. Lipase family.</text>
</comment>
<evidence type="ECO:0000256" key="4">
    <source>
        <dbReference type="ARBA" id="ARBA00022640"/>
    </source>
</evidence>
<keyword evidence="8" id="KW-0443">Lipid metabolism</keyword>
<evidence type="ECO:0000256" key="7">
    <source>
        <dbReference type="ARBA" id="ARBA00022963"/>
    </source>
</evidence>
<dbReference type="EMBL" id="LR746276">
    <property type="protein sequence ID" value="CAA7406780.1"/>
    <property type="molecule type" value="Genomic_DNA"/>
</dbReference>
<dbReference type="Proteomes" id="UP000663760">
    <property type="component" value="Chromosome 13"/>
</dbReference>
<feature type="compositionally biased region" description="Polar residues" evidence="9">
    <location>
        <begin position="28"/>
        <end position="42"/>
    </location>
</feature>
<evidence type="ECO:0000256" key="2">
    <source>
        <dbReference type="ARBA" id="ARBA00010701"/>
    </source>
</evidence>
<keyword evidence="4" id="KW-0934">Plastid</keyword>
<evidence type="ECO:0000313" key="12">
    <source>
        <dbReference type="Proteomes" id="UP000663760"/>
    </source>
</evidence>
<keyword evidence="12" id="KW-1185">Reference proteome</keyword>
<dbReference type="Pfam" id="PF01764">
    <property type="entry name" value="Lipase_3"/>
    <property type="match status" value="1"/>
</dbReference>
<evidence type="ECO:0000256" key="9">
    <source>
        <dbReference type="SAM" id="MobiDB-lite"/>
    </source>
</evidence>
<feature type="domain" description="Fungal lipase-type" evidence="10">
    <location>
        <begin position="243"/>
        <end position="395"/>
    </location>
</feature>
<evidence type="ECO:0000313" key="11">
    <source>
        <dbReference type="EMBL" id="CAA7406780.1"/>
    </source>
</evidence>
<feature type="region of interest" description="Disordered" evidence="9">
    <location>
        <begin position="399"/>
        <end position="418"/>
    </location>
</feature>
<accession>A0A7I8LAA4</accession>
<evidence type="ECO:0000256" key="3">
    <source>
        <dbReference type="ARBA" id="ARBA00022528"/>
    </source>
</evidence>
<dbReference type="Gene3D" id="3.40.50.1820">
    <property type="entry name" value="alpha/beta hydrolase"/>
    <property type="match status" value="1"/>
</dbReference>
<keyword evidence="3" id="KW-0150">Chloroplast</keyword>
<evidence type="ECO:0000256" key="5">
    <source>
        <dbReference type="ARBA" id="ARBA00022801"/>
    </source>
</evidence>
<feature type="region of interest" description="Disordered" evidence="9">
    <location>
        <begin position="534"/>
        <end position="559"/>
    </location>
</feature>
<evidence type="ECO:0000256" key="6">
    <source>
        <dbReference type="ARBA" id="ARBA00022946"/>
    </source>
</evidence>
<dbReference type="PANTHER" id="PTHR31403:SF2">
    <property type="entry name" value="PHOSPHOLIPASE A1-IBETA2, CHLOROPLASTIC"/>
    <property type="match status" value="1"/>
</dbReference>
<keyword evidence="7" id="KW-0442">Lipid degradation</keyword>
<dbReference type="InterPro" id="IPR002921">
    <property type="entry name" value="Fungal_lipase-type"/>
</dbReference>